<comment type="catalytic activity">
    <reaction evidence="5">
        <text>a 3-(all-trans-polyprenyl)benzene-1,2-diol + S-adenosyl-L-methionine = a 2-methoxy-6-(all-trans-polyprenyl)phenol + S-adenosyl-L-homocysteine + H(+)</text>
        <dbReference type="Rhea" id="RHEA:31411"/>
        <dbReference type="Rhea" id="RHEA-COMP:9550"/>
        <dbReference type="Rhea" id="RHEA-COMP:9551"/>
        <dbReference type="ChEBI" id="CHEBI:15378"/>
        <dbReference type="ChEBI" id="CHEBI:57856"/>
        <dbReference type="ChEBI" id="CHEBI:59789"/>
        <dbReference type="ChEBI" id="CHEBI:62729"/>
        <dbReference type="ChEBI" id="CHEBI:62731"/>
        <dbReference type="EC" id="2.1.1.222"/>
    </reaction>
</comment>
<sequence length="244" mass="27740">MIVNSSVDQSELEKFDKISESWWDKNGEFKILHQINPIRLQFIKDKISLHWKIQGQQFTDLSILDVGCGGGLVTVPMHKLGANVTGLDASNNNIKVARSYAEKHNLSIDYLHCTIEELAAQDLQYDVLLCLELVEHVANINYFIKSLASLLKPNGMLILSTLNRTIKSYLLGIIVAEYLLGWVPKGTHDYSKFLKPSELYHLLYNHQMCLKELKGLTFNPSSGLWSLSDDINVNYFAYATKNNY</sequence>
<dbReference type="InterPro" id="IPR029063">
    <property type="entry name" value="SAM-dependent_MTases_sf"/>
</dbReference>
<dbReference type="RefSeq" id="WP_323738459.1">
    <property type="nucleotide sequence ID" value="NZ_CP112932.1"/>
</dbReference>
<dbReference type="EC" id="2.1.1.222" evidence="5"/>
<name>A0ABZ0UU31_9RICK</name>
<protein>
    <recommendedName>
        <fullName evidence="5">Ubiquinone biosynthesis O-methyltransferase</fullName>
    </recommendedName>
    <alternativeName>
        <fullName evidence="5">2-polyprenyl-6-hydroxyphenol methylase</fullName>
        <ecNumber evidence="5">2.1.1.222</ecNumber>
    </alternativeName>
    <alternativeName>
        <fullName evidence="5">3-demethylubiquinone 3-O-methyltransferase</fullName>
        <ecNumber evidence="5">2.1.1.64</ecNumber>
    </alternativeName>
</protein>
<dbReference type="PANTHER" id="PTHR43464">
    <property type="entry name" value="METHYLTRANSFERASE"/>
    <property type="match status" value="1"/>
</dbReference>
<evidence type="ECO:0000256" key="2">
    <source>
        <dbReference type="ARBA" id="ARBA00022679"/>
    </source>
</evidence>
<comment type="catalytic activity">
    <reaction evidence="5">
        <text>a 3-demethylubiquinol + S-adenosyl-L-methionine = a ubiquinol + S-adenosyl-L-homocysteine + H(+)</text>
        <dbReference type="Rhea" id="RHEA:44380"/>
        <dbReference type="Rhea" id="RHEA-COMP:9566"/>
        <dbReference type="Rhea" id="RHEA-COMP:10914"/>
        <dbReference type="ChEBI" id="CHEBI:15378"/>
        <dbReference type="ChEBI" id="CHEBI:17976"/>
        <dbReference type="ChEBI" id="CHEBI:57856"/>
        <dbReference type="ChEBI" id="CHEBI:59789"/>
        <dbReference type="ChEBI" id="CHEBI:84422"/>
        <dbReference type="EC" id="2.1.1.64"/>
    </reaction>
</comment>
<dbReference type="EC" id="2.1.1.64" evidence="5"/>
<evidence type="ECO:0000313" key="7">
    <source>
        <dbReference type="EMBL" id="WPY00384.1"/>
    </source>
</evidence>
<dbReference type="EMBL" id="CP112932">
    <property type="protein sequence ID" value="WPY00384.1"/>
    <property type="molecule type" value="Genomic_DNA"/>
</dbReference>
<feature type="binding site" evidence="5">
    <location>
        <position position="131"/>
    </location>
    <ligand>
        <name>S-adenosyl-L-methionine</name>
        <dbReference type="ChEBI" id="CHEBI:59789"/>
    </ligand>
</feature>
<dbReference type="InterPro" id="IPR013216">
    <property type="entry name" value="Methyltransf_11"/>
</dbReference>
<keyword evidence="8" id="KW-1185">Reference proteome</keyword>
<accession>A0ABZ0UU31</accession>
<evidence type="ECO:0000256" key="5">
    <source>
        <dbReference type="HAMAP-Rule" id="MF_00472"/>
    </source>
</evidence>
<feature type="domain" description="Methyltransferase type 11" evidence="6">
    <location>
        <begin position="64"/>
        <end position="159"/>
    </location>
</feature>
<dbReference type="Gene3D" id="3.40.50.150">
    <property type="entry name" value="Vaccinia Virus protein VP39"/>
    <property type="match status" value="1"/>
</dbReference>
<dbReference type="Proteomes" id="UP001326613">
    <property type="component" value="Chromosome"/>
</dbReference>
<comment type="pathway">
    <text evidence="5">Cofactor biosynthesis; ubiquinone biosynthesis.</text>
</comment>
<evidence type="ECO:0000256" key="3">
    <source>
        <dbReference type="ARBA" id="ARBA00022688"/>
    </source>
</evidence>
<evidence type="ECO:0000259" key="6">
    <source>
        <dbReference type="Pfam" id="PF08241"/>
    </source>
</evidence>
<keyword evidence="1 5" id="KW-0489">Methyltransferase</keyword>
<dbReference type="InterPro" id="IPR010233">
    <property type="entry name" value="UbiG_MeTrfase"/>
</dbReference>
<evidence type="ECO:0000256" key="4">
    <source>
        <dbReference type="ARBA" id="ARBA00022691"/>
    </source>
</evidence>
<feature type="binding site" evidence="5">
    <location>
        <position position="39"/>
    </location>
    <ligand>
        <name>S-adenosyl-L-methionine</name>
        <dbReference type="ChEBI" id="CHEBI:59789"/>
    </ligand>
</feature>
<feature type="binding site" evidence="5">
    <location>
        <position position="67"/>
    </location>
    <ligand>
        <name>S-adenosyl-L-methionine</name>
        <dbReference type="ChEBI" id="CHEBI:59789"/>
    </ligand>
</feature>
<gene>
    <name evidence="5" type="primary">ubiG</name>
    <name evidence="7" type="ORF">Trichorick_00257</name>
</gene>
<dbReference type="SUPFAM" id="SSF53335">
    <property type="entry name" value="S-adenosyl-L-methionine-dependent methyltransferases"/>
    <property type="match status" value="1"/>
</dbReference>
<keyword evidence="3 5" id="KW-0831">Ubiquinone biosynthesis</keyword>
<dbReference type="CDD" id="cd02440">
    <property type="entry name" value="AdoMet_MTases"/>
    <property type="match status" value="1"/>
</dbReference>
<dbReference type="NCBIfam" id="TIGR01983">
    <property type="entry name" value="UbiG"/>
    <property type="match status" value="1"/>
</dbReference>
<dbReference type="PANTHER" id="PTHR43464:SF19">
    <property type="entry name" value="UBIQUINONE BIOSYNTHESIS O-METHYLTRANSFERASE, MITOCHONDRIAL"/>
    <property type="match status" value="1"/>
</dbReference>
<evidence type="ECO:0000313" key="8">
    <source>
        <dbReference type="Proteomes" id="UP001326613"/>
    </source>
</evidence>
<comment type="function">
    <text evidence="5">O-methyltransferase that catalyzes the 2 O-methylation steps in the ubiquinone biosynthetic pathway.</text>
</comment>
<reference evidence="7 8" key="1">
    <citation type="submission" date="2022-10" db="EMBL/GenBank/DDBJ databases">
        <title>Host association and intracellularity evolved multiple times independently in the Rickettsiales.</title>
        <authorList>
            <person name="Castelli M."/>
            <person name="Nardi T."/>
            <person name="Gammuto L."/>
            <person name="Bellinzona G."/>
            <person name="Sabaneyeva E."/>
            <person name="Potekhin A."/>
            <person name="Serra V."/>
            <person name="Petroni G."/>
            <person name="Sassera D."/>
        </authorList>
    </citation>
    <scope>NUCLEOTIDE SEQUENCE [LARGE SCALE GENOMIC DNA]</scope>
    <source>
        <strain evidence="7 8">Kr 154-4</strain>
    </source>
</reference>
<organism evidence="7 8">
    <name type="scientific">Candidatus Trichorickettsia mobilis</name>
    <dbReference type="NCBI Taxonomy" id="1346319"/>
    <lineage>
        <taxon>Bacteria</taxon>
        <taxon>Pseudomonadati</taxon>
        <taxon>Pseudomonadota</taxon>
        <taxon>Alphaproteobacteria</taxon>
        <taxon>Rickettsiales</taxon>
        <taxon>Rickettsiaceae</taxon>
        <taxon>Rickettsieae</taxon>
        <taxon>Candidatus Trichorickettsia</taxon>
    </lineage>
</organism>
<feature type="binding site" evidence="5">
    <location>
        <position position="88"/>
    </location>
    <ligand>
        <name>S-adenosyl-L-methionine</name>
        <dbReference type="ChEBI" id="CHEBI:59789"/>
    </ligand>
</feature>
<keyword evidence="4 5" id="KW-0949">S-adenosyl-L-methionine</keyword>
<comment type="similarity">
    <text evidence="5">Belongs to the methyltransferase superfamily. UbiG/COQ3 family.</text>
</comment>
<keyword evidence="2 5" id="KW-0808">Transferase</keyword>
<dbReference type="HAMAP" id="MF_00472">
    <property type="entry name" value="UbiG"/>
    <property type="match status" value="1"/>
</dbReference>
<dbReference type="Pfam" id="PF08241">
    <property type="entry name" value="Methyltransf_11"/>
    <property type="match status" value="1"/>
</dbReference>
<evidence type="ECO:0000256" key="1">
    <source>
        <dbReference type="ARBA" id="ARBA00022603"/>
    </source>
</evidence>
<proteinExistence type="inferred from homology"/>